<dbReference type="Pfam" id="PF01369">
    <property type="entry name" value="Sec7"/>
    <property type="match status" value="1"/>
</dbReference>
<dbReference type="Proteomes" id="UP000190831">
    <property type="component" value="Chromosome D"/>
</dbReference>
<feature type="region of interest" description="Disordered" evidence="1">
    <location>
        <begin position="232"/>
        <end position="299"/>
    </location>
</feature>
<feature type="domain" description="SEC7" evidence="2">
    <location>
        <begin position="331"/>
        <end position="536"/>
    </location>
</feature>
<protein>
    <submittedName>
        <fullName evidence="3">LAFE_0D10044g1_1</fullName>
    </submittedName>
</protein>
<dbReference type="PROSITE" id="PS50190">
    <property type="entry name" value="SEC7"/>
    <property type="match status" value="1"/>
</dbReference>
<dbReference type="AlphaFoldDB" id="A0A1G4MBZ1"/>
<dbReference type="GO" id="GO:0032012">
    <property type="term" value="P:regulation of ARF protein signal transduction"/>
    <property type="evidence" value="ECO:0007669"/>
    <property type="project" value="InterPro"/>
</dbReference>
<feature type="region of interest" description="Disordered" evidence="1">
    <location>
        <begin position="20"/>
        <end position="136"/>
    </location>
</feature>
<accession>A0A1G4MBZ1</accession>
<dbReference type="InterPro" id="IPR000904">
    <property type="entry name" value="Sec7_dom"/>
</dbReference>
<evidence type="ECO:0000313" key="4">
    <source>
        <dbReference type="Proteomes" id="UP000190831"/>
    </source>
</evidence>
<feature type="compositionally biased region" description="Basic and acidic residues" evidence="1">
    <location>
        <begin position="30"/>
        <end position="44"/>
    </location>
</feature>
<dbReference type="SUPFAM" id="SSF48425">
    <property type="entry name" value="Sec7 domain"/>
    <property type="match status" value="1"/>
</dbReference>
<dbReference type="PANTHER" id="PTHR10663:SF405">
    <property type="entry name" value="ARF GUANINE NUCLEOTIDE EXCHANGE FACTOR SYT1"/>
    <property type="match status" value="1"/>
</dbReference>
<reference evidence="3 4" key="1">
    <citation type="submission" date="2016-03" db="EMBL/GenBank/DDBJ databases">
        <authorList>
            <person name="Devillers H."/>
        </authorList>
    </citation>
    <scope>NUCLEOTIDE SEQUENCE [LARGE SCALE GENOMIC DNA]</scope>
    <source>
        <strain evidence="3">CBS 6772</strain>
    </source>
</reference>
<dbReference type="PANTHER" id="PTHR10663">
    <property type="entry name" value="GUANYL-NUCLEOTIDE EXCHANGE FACTOR"/>
    <property type="match status" value="1"/>
</dbReference>
<sequence>MNQSIAVLFKSRLFLGNLRKRASDEATPPVEKEDTAAKPSKSQEDAFADVETPEGLNCIKEESSAVSDEEVEQLQVPKQSRGGKFRTLKNRMTSLPDLHFKSTSSVESTSESRAEEASSEGSKSTRSRDSSNHHNLNRLREKTKSWFQHNNMEDQDSDTLLKAVPKINSVSDNMVCFDCEPIKKSGKRSMEKRLSMGSISRINTASSTGSSVRHRSYYARWSLVRSNSEVGASKRLSTFSQSSRNSMESSGDQGSMLTINPVVRRRSKTVGALDQEKKQKGGNYTQTSRVRSNSSLNNQYMTSPVTNTIPPNTSTSQLAIPFPAQPPASPRFSNSSSRRSNSIVNAISNFVSIKQSSFSSKGNPPKYLLALEFLPSPPKPLPEDSCEEYLMKLGDYGKFISVILSKEDDPFKTKCLNVFIENYFEFQDEPLDISLRKLLMFIELPKETQQIDRVLTEFSKVYYETNKVNSMWESSDQVYFMTYSLLMLHTDAFNANNKSKMLKQDFVRLLRTDSESGGNLIPKELLEYFYDNITSREFSQVDLPLNVFGSEEATFDEGDNQPVDNQFHTPVPYSPKDIIKSGSLFSRPDISPLMMGGRSSSNPLVSYISLNATPNTSSPSSLSNISIRNDDIDIYFHIANDSLKSVMLQADVDYIWDDTFETTICDERSKIYNKYMAVIKETKGGYLCLEKTHAAAILQGNYDTIFPDDEESDYVYLKIIQMGQLEELFTNRKFSIVGSINRTSWRNFFGILTSCCLFVFNDGDWVDPTIITDAKTNTSNYILDCKPAVEIHMILGCNGLFATERSRMGQLVCPGSTPQSPHSNIDEPIMYLYSNNQKYTFKCCSEYEAKNWIDSINIIAAFDGCYVDMGAISHTISSLRKTSVHEKLKKLETNKSMKQEKLEYFSCLMDSVRHTLPITSKIRSNMMEYAIQLSKKMEWLLYEIRRNQIYMGIMLQLNDLSESQSSSARSSVEQSFIFNETLERCDTDCTTNHDHDHDTSFDMDELLNTF</sequence>
<name>A0A1G4MBZ1_LACFM</name>
<feature type="compositionally biased region" description="Basic and acidic residues" evidence="1">
    <location>
        <begin position="126"/>
        <end position="136"/>
    </location>
</feature>
<evidence type="ECO:0000259" key="2">
    <source>
        <dbReference type="PROSITE" id="PS50190"/>
    </source>
</evidence>
<dbReference type="STRING" id="4955.A0A1G4MBZ1"/>
<dbReference type="EMBL" id="LT598492">
    <property type="protein sequence ID" value="SCW01323.1"/>
    <property type="molecule type" value="Genomic_DNA"/>
</dbReference>
<dbReference type="InterPro" id="IPR035999">
    <property type="entry name" value="Sec7_dom_sf"/>
</dbReference>
<dbReference type="SUPFAM" id="SSF50729">
    <property type="entry name" value="PH domain-like"/>
    <property type="match status" value="1"/>
</dbReference>
<dbReference type="Gene3D" id="1.10.1000.11">
    <property type="entry name" value="Arf Nucleotide-binding Site Opener,domain 2"/>
    <property type="match status" value="1"/>
</dbReference>
<feature type="compositionally biased region" description="Polar residues" evidence="1">
    <location>
        <begin position="232"/>
        <end position="258"/>
    </location>
</feature>
<dbReference type="InterPro" id="IPR023394">
    <property type="entry name" value="Sec7_C_sf"/>
</dbReference>
<dbReference type="GO" id="GO:0005085">
    <property type="term" value="F:guanyl-nucleotide exchange factor activity"/>
    <property type="evidence" value="ECO:0007669"/>
    <property type="project" value="InterPro"/>
</dbReference>
<dbReference type="OMA" id="LYEIRRN"/>
<organism evidence="3 4">
    <name type="scientific">Lachancea fermentati</name>
    <name type="common">Zygosaccharomyces fermentati</name>
    <dbReference type="NCBI Taxonomy" id="4955"/>
    <lineage>
        <taxon>Eukaryota</taxon>
        <taxon>Fungi</taxon>
        <taxon>Dikarya</taxon>
        <taxon>Ascomycota</taxon>
        <taxon>Saccharomycotina</taxon>
        <taxon>Saccharomycetes</taxon>
        <taxon>Saccharomycetales</taxon>
        <taxon>Saccharomycetaceae</taxon>
        <taxon>Lachancea</taxon>
    </lineage>
</organism>
<feature type="compositionally biased region" description="Polar residues" evidence="1">
    <location>
        <begin position="282"/>
        <end position="299"/>
    </location>
</feature>
<evidence type="ECO:0000313" key="3">
    <source>
        <dbReference type="EMBL" id="SCW01323.1"/>
    </source>
</evidence>
<dbReference type="OrthoDB" id="430364at2759"/>
<dbReference type="CDD" id="cd00171">
    <property type="entry name" value="Sec7"/>
    <property type="match status" value="1"/>
</dbReference>
<evidence type="ECO:0000256" key="1">
    <source>
        <dbReference type="SAM" id="MobiDB-lite"/>
    </source>
</evidence>
<proteinExistence type="predicted"/>
<gene>
    <name evidence="3" type="ORF">LAFE_0D10044G</name>
</gene>
<keyword evidence="4" id="KW-1185">Reference proteome</keyword>
<dbReference type="SMART" id="SM00222">
    <property type="entry name" value="Sec7"/>
    <property type="match status" value="1"/>
</dbReference>